<protein>
    <submittedName>
        <fullName evidence="10">SFRICE_002995</fullName>
    </submittedName>
</protein>
<name>A0A2H1VNW5_SPOFR</name>
<organism evidence="10">
    <name type="scientific">Spodoptera frugiperda</name>
    <name type="common">Fall armyworm</name>
    <dbReference type="NCBI Taxonomy" id="7108"/>
    <lineage>
        <taxon>Eukaryota</taxon>
        <taxon>Metazoa</taxon>
        <taxon>Ecdysozoa</taxon>
        <taxon>Arthropoda</taxon>
        <taxon>Hexapoda</taxon>
        <taxon>Insecta</taxon>
        <taxon>Pterygota</taxon>
        <taxon>Neoptera</taxon>
        <taxon>Endopterygota</taxon>
        <taxon>Lepidoptera</taxon>
        <taxon>Glossata</taxon>
        <taxon>Ditrysia</taxon>
        <taxon>Noctuoidea</taxon>
        <taxon>Noctuidae</taxon>
        <taxon>Amphipyrinae</taxon>
        <taxon>Spodoptera</taxon>
    </lineage>
</organism>
<evidence type="ECO:0000256" key="3">
    <source>
        <dbReference type="ARBA" id="ARBA00022692"/>
    </source>
</evidence>
<proteinExistence type="inferred from homology"/>
<evidence type="ECO:0000259" key="8">
    <source>
        <dbReference type="Pfam" id="PF04884"/>
    </source>
</evidence>
<dbReference type="EMBL" id="ODYU01003579">
    <property type="protein sequence ID" value="SOQ42520.1"/>
    <property type="molecule type" value="Genomic_DNA"/>
</dbReference>
<evidence type="ECO:0000256" key="5">
    <source>
        <dbReference type="ARBA" id="ARBA00023136"/>
    </source>
</evidence>
<dbReference type="PANTHER" id="PTHR12770:SF31">
    <property type="entry name" value="RUS FAMILY MEMBER 1"/>
    <property type="match status" value="1"/>
</dbReference>
<gene>
    <name evidence="10" type="ORF">SFRICE_002995</name>
</gene>
<feature type="domain" description="Root UVB sensitive protein C-terminal" evidence="9">
    <location>
        <begin position="423"/>
        <end position="469"/>
    </location>
</feature>
<dbReference type="InterPro" id="IPR006968">
    <property type="entry name" value="RUS_fam"/>
</dbReference>
<dbReference type="Pfam" id="PF04884">
    <property type="entry name" value="UVB_sens_prot"/>
    <property type="match status" value="1"/>
</dbReference>
<dbReference type="PANTHER" id="PTHR12770">
    <property type="entry name" value="RUS1 FAMILY PROTEIN C16ORF58"/>
    <property type="match status" value="1"/>
</dbReference>
<evidence type="ECO:0000259" key="9">
    <source>
        <dbReference type="Pfam" id="PF24160"/>
    </source>
</evidence>
<keyword evidence="3 7" id="KW-0812">Transmembrane</keyword>
<evidence type="ECO:0000256" key="6">
    <source>
        <dbReference type="SAM" id="MobiDB-lite"/>
    </source>
</evidence>
<dbReference type="InterPro" id="IPR054549">
    <property type="entry name" value="UVB_sens_RUS_dom"/>
</dbReference>
<comment type="similarity">
    <text evidence="2">Belongs to the RUS1 family.</text>
</comment>
<dbReference type="Pfam" id="PF24160">
    <property type="entry name" value="UVB_sens_C"/>
    <property type="match status" value="1"/>
</dbReference>
<comment type="subcellular location">
    <subcellularLocation>
        <location evidence="1">Membrane</location>
    </subcellularLocation>
</comment>
<evidence type="ECO:0000313" key="10">
    <source>
        <dbReference type="EMBL" id="SOQ42520.1"/>
    </source>
</evidence>
<dbReference type="GO" id="GO:0016020">
    <property type="term" value="C:membrane"/>
    <property type="evidence" value="ECO:0007669"/>
    <property type="project" value="UniProtKB-SubCell"/>
</dbReference>
<feature type="compositionally biased region" description="Polar residues" evidence="6">
    <location>
        <begin position="525"/>
        <end position="535"/>
    </location>
</feature>
<dbReference type="AlphaFoldDB" id="A0A2H1VNW5"/>
<dbReference type="InterPro" id="IPR055412">
    <property type="entry name" value="UVB_sens_C"/>
</dbReference>
<evidence type="ECO:0000256" key="1">
    <source>
        <dbReference type="ARBA" id="ARBA00004370"/>
    </source>
</evidence>
<reference evidence="10" key="1">
    <citation type="submission" date="2016-07" db="EMBL/GenBank/DDBJ databases">
        <authorList>
            <person name="Bretaudeau A."/>
        </authorList>
    </citation>
    <scope>NUCLEOTIDE SEQUENCE</scope>
    <source>
        <strain evidence="10">Rice</strain>
        <tissue evidence="10">Whole body</tissue>
    </source>
</reference>
<keyword evidence="4 7" id="KW-1133">Transmembrane helix</keyword>
<evidence type="ECO:0000256" key="7">
    <source>
        <dbReference type="SAM" id="Phobius"/>
    </source>
</evidence>
<accession>A0A2H1VNW5</accession>
<sequence>MFTIHEGEVIYKEIYGSLRKQRFYVKPPEQSNVVVVDEEKFNDFANLFTRVFLPQGYPYSVSRDYSNYQIWDTAQAFCSTITGILATQEVLRGVGVGDTTATPLAATVTWVLKDGCGHLGKIYFAYTHGTHLDAYSKKWRLYADVLNDAAMCIEIALPAFKNYTTAVLCVSTVMKAIVGVAGGATRAAMTQHHAIRSNLADVSAKDSAQETAVNLIASLTALTIITIFGSSLTVFTTMMIFHIIFNYMAVRSVCLRTLNEPRFLQIIDTYLKEEIIAKPCTVNRNEPVVFLPIGPNSLDRQLCGFQIKIGHSMKKLVDKNPKAYFMINVKGVYKHNDYILVHCLETRKIYIYPRDSASSDSILCAYFHAVLYGIVICAINDIPLNIYKDPANILKPFPVICETLHQAEWSKVTVENVPLHSKFNYEPSFEVMEFLNKIVQREWVKVRVGLQKVGWEVNKNLLVVDEWRICTARLVATQISVGEKIIPEVVAHTAPNIRTFNQHDEVTDKQDKLKAYLIEPDTDNSESNIDDTGSSKAKREQDSPPRVYNDQVLSNN</sequence>
<keyword evidence="5 7" id="KW-0472">Membrane</keyword>
<feature type="domain" description="Protein root UVB sensitive/RUS" evidence="8">
    <location>
        <begin position="41"/>
        <end position="273"/>
    </location>
</feature>
<feature type="region of interest" description="Disordered" evidence="6">
    <location>
        <begin position="518"/>
        <end position="556"/>
    </location>
</feature>
<evidence type="ECO:0000256" key="2">
    <source>
        <dbReference type="ARBA" id="ARBA00007558"/>
    </source>
</evidence>
<evidence type="ECO:0000256" key="4">
    <source>
        <dbReference type="ARBA" id="ARBA00022989"/>
    </source>
</evidence>
<feature type="transmembrane region" description="Helical" evidence="7">
    <location>
        <begin position="215"/>
        <end position="241"/>
    </location>
</feature>